<evidence type="ECO:0000313" key="11">
    <source>
        <dbReference type="EMBL" id="MCG2615525.1"/>
    </source>
</evidence>
<dbReference type="Gene3D" id="1.20.5.1930">
    <property type="match status" value="1"/>
</dbReference>
<dbReference type="Proteomes" id="UP001165367">
    <property type="component" value="Unassembled WGS sequence"/>
</dbReference>
<dbReference type="Gene3D" id="6.10.340.10">
    <property type="match status" value="1"/>
</dbReference>
<dbReference type="InterPro" id="IPR036890">
    <property type="entry name" value="HATPase_C_sf"/>
</dbReference>
<evidence type="ECO:0000256" key="5">
    <source>
        <dbReference type="ARBA" id="ARBA00022679"/>
    </source>
</evidence>
<dbReference type="InterPro" id="IPR050482">
    <property type="entry name" value="Sensor_HK_TwoCompSys"/>
</dbReference>
<dbReference type="CDD" id="cd16917">
    <property type="entry name" value="HATPase_UhpB-NarQ-NarX-like"/>
    <property type="match status" value="1"/>
</dbReference>
<dbReference type="SUPFAM" id="SSF55874">
    <property type="entry name" value="ATPase domain of HSP90 chaperone/DNA topoisomerase II/histidine kinase"/>
    <property type="match status" value="1"/>
</dbReference>
<keyword evidence="8" id="KW-0472">Membrane</keyword>
<dbReference type="SUPFAM" id="SSF158472">
    <property type="entry name" value="HAMP domain-like"/>
    <property type="match status" value="1"/>
</dbReference>
<dbReference type="Pfam" id="PF02518">
    <property type="entry name" value="HATPase_c"/>
    <property type="match status" value="1"/>
</dbReference>
<evidence type="ECO:0000256" key="6">
    <source>
        <dbReference type="ARBA" id="ARBA00022777"/>
    </source>
</evidence>
<dbReference type="Pfam" id="PF00672">
    <property type="entry name" value="HAMP"/>
    <property type="match status" value="1"/>
</dbReference>
<gene>
    <name evidence="11" type="ORF">LZZ85_14590</name>
</gene>
<dbReference type="PANTHER" id="PTHR24421">
    <property type="entry name" value="NITRATE/NITRITE SENSOR PROTEIN NARX-RELATED"/>
    <property type="match status" value="1"/>
</dbReference>
<dbReference type="InterPro" id="IPR011712">
    <property type="entry name" value="Sig_transdc_His_kin_sub3_dim/P"/>
</dbReference>
<dbReference type="CDD" id="cd06225">
    <property type="entry name" value="HAMP"/>
    <property type="match status" value="1"/>
</dbReference>
<evidence type="ECO:0000256" key="3">
    <source>
        <dbReference type="ARBA" id="ARBA00012438"/>
    </source>
</evidence>
<evidence type="ECO:0000259" key="10">
    <source>
        <dbReference type="PROSITE" id="PS50885"/>
    </source>
</evidence>
<dbReference type="EMBL" id="JAKLTR010000009">
    <property type="protein sequence ID" value="MCG2615525.1"/>
    <property type="molecule type" value="Genomic_DNA"/>
</dbReference>
<evidence type="ECO:0000313" key="12">
    <source>
        <dbReference type="Proteomes" id="UP001165367"/>
    </source>
</evidence>
<dbReference type="Gene3D" id="3.30.565.10">
    <property type="entry name" value="Histidine kinase-like ATPase, C-terminal domain"/>
    <property type="match status" value="1"/>
</dbReference>
<evidence type="ECO:0000256" key="2">
    <source>
        <dbReference type="ARBA" id="ARBA00004370"/>
    </source>
</evidence>
<dbReference type="RefSeq" id="WP_237873387.1">
    <property type="nucleotide sequence ID" value="NZ_JAKLTR010000009.1"/>
</dbReference>
<feature type="domain" description="Histidine kinase" evidence="9">
    <location>
        <begin position="503"/>
        <end position="588"/>
    </location>
</feature>
<name>A0ABS9KTB2_9BACT</name>
<dbReference type="InterPro" id="IPR005467">
    <property type="entry name" value="His_kinase_dom"/>
</dbReference>
<dbReference type="PROSITE" id="PS50109">
    <property type="entry name" value="HIS_KIN"/>
    <property type="match status" value="1"/>
</dbReference>
<evidence type="ECO:0000256" key="4">
    <source>
        <dbReference type="ARBA" id="ARBA00022553"/>
    </source>
</evidence>
<protein>
    <recommendedName>
        <fullName evidence="3">histidine kinase</fullName>
        <ecNumber evidence="3">2.7.13.3</ecNumber>
    </recommendedName>
</protein>
<proteinExistence type="predicted"/>
<feature type="transmembrane region" description="Helical" evidence="8">
    <location>
        <begin position="24"/>
        <end position="45"/>
    </location>
</feature>
<evidence type="ECO:0000256" key="1">
    <source>
        <dbReference type="ARBA" id="ARBA00000085"/>
    </source>
</evidence>
<dbReference type="EC" id="2.7.13.3" evidence="3"/>
<dbReference type="PANTHER" id="PTHR24421:SF59">
    <property type="entry name" value="OXYGEN SENSOR HISTIDINE KINASE NREB"/>
    <property type="match status" value="1"/>
</dbReference>
<comment type="caution">
    <text evidence="11">The sequence shown here is derived from an EMBL/GenBank/DDBJ whole genome shotgun (WGS) entry which is preliminary data.</text>
</comment>
<keyword evidence="8" id="KW-1133">Transmembrane helix</keyword>
<dbReference type="PROSITE" id="PS50885">
    <property type="entry name" value="HAMP"/>
    <property type="match status" value="1"/>
</dbReference>
<keyword evidence="5" id="KW-0808">Transferase</keyword>
<dbReference type="InterPro" id="IPR003660">
    <property type="entry name" value="HAMP_dom"/>
</dbReference>
<keyword evidence="8" id="KW-0812">Transmembrane</keyword>
<evidence type="ECO:0000256" key="8">
    <source>
        <dbReference type="SAM" id="Phobius"/>
    </source>
</evidence>
<organism evidence="11 12">
    <name type="scientific">Terrimonas ginsenosidimutans</name>
    <dbReference type="NCBI Taxonomy" id="2908004"/>
    <lineage>
        <taxon>Bacteria</taxon>
        <taxon>Pseudomonadati</taxon>
        <taxon>Bacteroidota</taxon>
        <taxon>Chitinophagia</taxon>
        <taxon>Chitinophagales</taxon>
        <taxon>Chitinophagaceae</taxon>
        <taxon>Terrimonas</taxon>
    </lineage>
</organism>
<dbReference type="GO" id="GO:0016301">
    <property type="term" value="F:kinase activity"/>
    <property type="evidence" value="ECO:0007669"/>
    <property type="project" value="UniProtKB-KW"/>
</dbReference>
<keyword evidence="7" id="KW-0902">Two-component regulatory system</keyword>
<comment type="catalytic activity">
    <reaction evidence="1">
        <text>ATP + protein L-histidine = ADP + protein N-phospho-L-histidine.</text>
        <dbReference type="EC" id="2.7.13.3"/>
    </reaction>
</comment>
<reference evidence="11" key="1">
    <citation type="submission" date="2022-01" db="EMBL/GenBank/DDBJ databases">
        <authorList>
            <person name="Jo J.-H."/>
            <person name="Im W.-T."/>
        </authorList>
    </citation>
    <scope>NUCLEOTIDE SEQUENCE</scope>
    <source>
        <strain evidence="11">NA20</strain>
    </source>
</reference>
<dbReference type="InterPro" id="IPR003594">
    <property type="entry name" value="HATPase_dom"/>
</dbReference>
<evidence type="ECO:0000256" key="7">
    <source>
        <dbReference type="ARBA" id="ARBA00023012"/>
    </source>
</evidence>
<keyword evidence="4" id="KW-0597">Phosphoprotein</keyword>
<dbReference type="SMART" id="SM00387">
    <property type="entry name" value="HATPase_c"/>
    <property type="match status" value="1"/>
</dbReference>
<feature type="domain" description="HAMP" evidence="10">
    <location>
        <begin position="308"/>
        <end position="360"/>
    </location>
</feature>
<keyword evidence="12" id="KW-1185">Reference proteome</keyword>
<dbReference type="SMART" id="SM00304">
    <property type="entry name" value="HAMP"/>
    <property type="match status" value="2"/>
</dbReference>
<comment type="subcellular location">
    <subcellularLocation>
        <location evidence="2">Membrane</location>
    </subcellularLocation>
</comment>
<evidence type="ECO:0000259" key="9">
    <source>
        <dbReference type="PROSITE" id="PS50109"/>
    </source>
</evidence>
<accession>A0ABS9KTB2</accession>
<keyword evidence="6 11" id="KW-0418">Kinase</keyword>
<dbReference type="Pfam" id="PF07730">
    <property type="entry name" value="HisKA_3"/>
    <property type="match status" value="1"/>
</dbReference>
<sequence length="594" mass="66166">MTTKKRKYKFSRIPVRGLSLQQRLPLLICILLLCIILVFSISSYITVRRSYLQAGRERLSSLSMQLSSLFGQTFQNFLQTARQAANQEELRAYLITGKAGYREAAIRKLEALRTDSANISATLYDTHKRPVLHIVRDSLGEKMPGDPGLLETAVPDAGVIGKLHQQHNRIYFPVLHKVKEGRETVGYLLRWRKLSTTQEGVQQLSQLLGSGAILYVANLDGSVWSDLVSPVDAPRGLADRSTGVHDFENGKGPAIGAIRTIQHTPWMIMIEFTQASLLTAPNRFMNWLIVAGMLFTAIGSFLAWLLSRNLTRPLKDLTAASSALADGDYTAIVPVERRDEMGKLARAFNAMSGKIREAHADLEKQVQETGLMNDQLRELSAHLQNIREEERIHIAREMHDELGQLLTGFKMDVISVKRKMGQPVDPKILTRLDTMEATSDEAIKFVRKLSAELRPSLLDDLGLIAALEWHSQEFERRYSIRTIFQSEMQEIAIAPLIGTGVFRIFQESLTNIARHAGAHQIKATLKLSNSSLKLTITDDGEGFDPDGQRKTLGLLGMKERAIMIGGELDIYSSPGRGTTITVTIPSTQLTGSGR</sequence>
<feature type="transmembrane region" description="Helical" evidence="8">
    <location>
        <begin position="284"/>
        <end position="306"/>
    </location>
</feature>